<dbReference type="OrthoDB" id="5376804at2759"/>
<keyword evidence="2" id="KW-1133">Transmembrane helix</keyword>
<feature type="compositionally biased region" description="Polar residues" evidence="1">
    <location>
        <begin position="1"/>
        <end position="14"/>
    </location>
</feature>
<feature type="transmembrane region" description="Helical" evidence="2">
    <location>
        <begin position="556"/>
        <end position="579"/>
    </location>
</feature>
<feature type="non-terminal residue" evidence="3">
    <location>
        <position position="1"/>
    </location>
</feature>
<dbReference type="PANTHER" id="PTHR35394:SF5">
    <property type="entry name" value="DUF3176 DOMAIN-CONTAINING PROTEIN"/>
    <property type="match status" value="1"/>
</dbReference>
<sequence length="644" mass="72212">RPSTRSSPTANSSRIEIGHCSKDPTQQMEQKSSLVTTEQFKVLGRNRSSTGHVRAWAPELIWAFLSIMVFIALVITLRQYDKRPVPEWRFGLTLNTVVAFLSTICRSMTVVPISEGLSQLKWNWIATRRRPLWDLYTFDQASRGPIGSLLLMVTLRGRHVNPIEHGMKGHANSEVRFITLGWLASLVMVSGLFTSFLTQSTIAYTNARALTTGSSAPVARTYPVVSQDEQGFQDIEALESMSRALIQGGIRMPSEPWPYPELECDTNECEYPEFSSLAMCASVSNISDSLVVSTSISDMYEDTRIAKLANTTATLDLRNSSFAQSNITVPGWEPNVSLLSTTETFWPLRWNFVAGWDNADDLQTATVAQLHILYNNFGGEDLISIRAAEVLWHFCVKTYDARVDNATSFTTERGSTTHIHKRQGDFLGPNGAFFNLSSQSGNGSFQVRFAEGYEKLNGRFRDVFEGPRGFNSIESKSLSFVFGANLYADTDFPDRSDLFSRLSEGEVDRRTWSNLQSTANNIANAMTAYMRNADTDNHIEGKAYKQELHILVRWEWLSLLVIQLTLTLVFLIWVMVLTAQLDMDVVKSSNLAELFAMHGADESTVSADEGESVELLSKGINTKIDKDITARLSKRNYEWKIYLG</sequence>
<accession>A0A9N9Y3U7</accession>
<dbReference type="EMBL" id="CABFNO020001394">
    <property type="protein sequence ID" value="CAG9984881.1"/>
    <property type="molecule type" value="Genomic_DNA"/>
</dbReference>
<keyword evidence="2" id="KW-0472">Membrane</keyword>
<dbReference type="AlphaFoldDB" id="A0A9N9Y3U7"/>
<dbReference type="InterPro" id="IPR021514">
    <property type="entry name" value="DUF3176"/>
</dbReference>
<evidence type="ECO:0000313" key="3">
    <source>
        <dbReference type="EMBL" id="CAG9984881.1"/>
    </source>
</evidence>
<reference evidence="3 4" key="2">
    <citation type="submission" date="2021-10" db="EMBL/GenBank/DDBJ databases">
        <authorList>
            <person name="Piombo E."/>
        </authorList>
    </citation>
    <scope>NUCLEOTIDE SEQUENCE [LARGE SCALE GENOMIC DNA]</scope>
</reference>
<proteinExistence type="predicted"/>
<evidence type="ECO:0000313" key="4">
    <source>
        <dbReference type="Proteomes" id="UP000754883"/>
    </source>
</evidence>
<evidence type="ECO:0000256" key="1">
    <source>
        <dbReference type="SAM" id="MobiDB-lite"/>
    </source>
</evidence>
<name>A0A9N9Y3U7_9HYPO</name>
<gene>
    <name evidence="3" type="ORF">CBYS24578_00006560</name>
</gene>
<organism evidence="3 4">
    <name type="scientific">Clonostachys byssicola</name>
    <dbReference type="NCBI Taxonomy" id="160290"/>
    <lineage>
        <taxon>Eukaryota</taxon>
        <taxon>Fungi</taxon>
        <taxon>Dikarya</taxon>
        <taxon>Ascomycota</taxon>
        <taxon>Pezizomycotina</taxon>
        <taxon>Sordariomycetes</taxon>
        <taxon>Hypocreomycetidae</taxon>
        <taxon>Hypocreales</taxon>
        <taxon>Bionectriaceae</taxon>
        <taxon>Clonostachys</taxon>
    </lineage>
</organism>
<protein>
    <submittedName>
        <fullName evidence="3">Uncharacterized protein</fullName>
    </submittedName>
</protein>
<dbReference type="Proteomes" id="UP000754883">
    <property type="component" value="Unassembled WGS sequence"/>
</dbReference>
<comment type="caution">
    <text evidence="3">The sequence shown here is derived from an EMBL/GenBank/DDBJ whole genome shotgun (WGS) entry which is preliminary data.</text>
</comment>
<feature type="transmembrane region" description="Helical" evidence="2">
    <location>
        <begin position="60"/>
        <end position="80"/>
    </location>
</feature>
<keyword evidence="4" id="KW-1185">Reference proteome</keyword>
<reference evidence="4" key="1">
    <citation type="submission" date="2019-06" db="EMBL/GenBank/DDBJ databases">
        <authorList>
            <person name="Broberg M."/>
        </authorList>
    </citation>
    <scope>NUCLEOTIDE SEQUENCE [LARGE SCALE GENOMIC DNA]</scope>
</reference>
<evidence type="ECO:0000256" key="2">
    <source>
        <dbReference type="SAM" id="Phobius"/>
    </source>
</evidence>
<dbReference type="Pfam" id="PF11374">
    <property type="entry name" value="DUF3176"/>
    <property type="match status" value="1"/>
</dbReference>
<dbReference type="PANTHER" id="PTHR35394">
    <property type="entry name" value="DUF3176 DOMAIN-CONTAINING PROTEIN"/>
    <property type="match status" value="1"/>
</dbReference>
<feature type="transmembrane region" description="Helical" evidence="2">
    <location>
        <begin position="177"/>
        <end position="197"/>
    </location>
</feature>
<feature type="region of interest" description="Disordered" evidence="1">
    <location>
        <begin position="1"/>
        <end position="28"/>
    </location>
</feature>
<keyword evidence="2" id="KW-0812">Transmembrane</keyword>